<keyword evidence="2" id="KW-1185">Reference proteome</keyword>
<dbReference type="RefSeq" id="XP_034011576.1">
    <property type="nucleotide sequence ID" value="XM_034156073.1"/>
</dbReference>
<dbReference type="EMBL" id="SWFT01000105">
    <property type="protein sequence ID" value="KAA8900953.1"/>
    <property type="molecule type" value="Genomic_DNA"/>
</dbReference>
<dbReference type="Gene3D" id="3.80.10.10">
    <property type="entry name" value="Ribonuclease Inhibitor"/>
    <property type="match status" value="1"/>
</dbReference>
<name>A0A642UKW4_DIURU</name>
<dbReference type="Proteomes" id="UP000449547">
    <property type="component" value="Unassembled WGS sequence"/>
</dbReference>
<evidence type="ECO:0000313" key="1">
    <source>
        <dbReference type="EMBL" id="KAA8900953.1"/>
    </source>
</evidence>
<gene>
    <name evidence="1" type="ORF">DIURU_003323</name>
</gene>
<dbReference type="AlphaFoldDB" id="A0A642UKW4"/>
<dbReference type="VEuPathDB" id="FungiDB:DIURU_003323"/>
<comment type="caution">
    <text evidence="1">The sequence shown here is derived from an EMBL/GenBank/DDBJ whole genome shotgun (WGS) entry which is preliminary data.</text>
</comment>
<dbReference type="InterPro" id="IPR032675">
    <property type="entry name" value="LRR_dom_sf"/>
</dbReference>
<dbReference type="GeneID" id="54781974"/>
<reference evidence="1 2" key="1">
    <citation type="submission" date="2019-07" db="EMBL/GenBank/DDBJ databases">
        <title>Genome assembly of two rare yeast pathogens: Diutina rugosa and Trichomonascus ciferrii.</title>
        <authorList>
            <person name="Mixao V."/>
            <person name="Saus E."/>
            <person name="Hansen A."/>
            <person name="Lass-Flor C."/>
            <person name="Gabaldon T."/>
        </authorList>
    </citation>
    <scope>NUCLEOTIDE SEQUENCE [LARGE SCALE GENOMIC DNA]</scope>
    <source>
        <strain evidence="1 2">CBS 613</strain>
    </source>
</reference>
<evidence type="ECO:0000313" key="2">
    <source>
        <dbReference type="Proteomes" id="UP000449547"/>
    </source>
</evidence>
<protein>
    <submittedName>
        <fullName evidence="1">Uncharacterized protein</fullName>
    </submittedName>
</protein>
<dbReference type="SUPFAM" id="SSF52047">
    <property type="entry name" value="RNI-like"/>
    <property type="match status" value="1"/>
</dbReference>
<accession>A0A642UKW4</accession>
<organism evidence="1 2">
    <name type="scientific">Diutina rugosa</name>
    <name type="common">Yeast</name>
    <name type="synonym">Candida rugosa</name>
    <dbReference type="NCBI Taxonomy" id="5481"/>
    <lineage>
        <taxon>Eukaryota</taxon>
        <taxon>Fungi</taxon>
        <taxon>Dikarya</taxon>
        <taxon>Ascomycota</taxon>
        <taxon>Saccharomycotina</taxon>
        <taxon>Pichiomycetes</taxon>
        <taxon>Debaryomycetaceae</taxon>
        <taxon>Diutina</taxon>
    </lineage>
</organism>
<proteinExistence type="predicted"/>
<sequence length="642" mass="73426">MEAMALAPVIGSLWLHLDLSSKIALNRALRRSNQGIPLAEYTASFPLRVEIHFNNKPIMFTGDRFETAFGTTHDPDTMLFPWEIDDLMLYFSNIEVIVKSNSLYHEMSDSLYQFMSDPSFQNKKLINILTSPKVRSVILLTVPKLDLGPIASKVKVFRGDLGNQVFFENLIHLSVCNDHRQRTIRWDVQHLSQLRVLKLFLVDQLEPLSLPSSLRELHLMACKIRLNCPDELYFLEILDVTHSTVDVEDILQKAPTVSLLRISGQWSWSRTPPTIEKLAVNSLEMSQDFLPRFGMLDSPYAIGHAITHLQVGEFDAHKIDLNHFFPFLKFFSVIDYIGDILKHDRLTQLNFTAELPVRLELPMLEDLEVSDGIVPSNIPYENLMKLAFTVSLGELHLPPSPKLLNLDVTCCKLRHINIDACPNLRELYLEDNEFESISITHPNLQSVRMSDNLRLSFVTITSPAEFVDLSDTPSLRYAKLPNTIRDIKLDRTSPSLDGGPWPLVTQLKCFSSGIIEWFPQLKYLDMNYGYRDLDLLPRTLKQLTLQGPSEVDLTCLQSMDQLEVLEILTDVLVKDYRLSQSLRVLALNVTELPSFNWEGQTNMEFIRVCSRIEYSDNDMRRKLSMGLHPPNVVLRCQVSSGV</sequence>